<dbReference type="EC" id="2.7.1.100" evidence="3"/>
<comment type="subunit">
    <text evidence="2">Homodimer.</text>
</comment>
<dbReference type="NCBIfam" id="TIGR01767">
    <property type="entry name" value="MTRK"/>
    <property type="match status" value="1"/>
</dbReference>
<dbReference type="PIRSF" id="PIRSF031134">
    <property type="entry name" value="MTRK"/>
    <property type="match status" value="1"/>
</dbReference>
<evidence type="ECO:0000256" key="4">
    <source>
        <dbReference type="ARBA" id="ARBA00022679"/>
    </source>
</evidence>
<dbReference type="EMBL" id="CP080095">
    <property type="protein sequence ID" value="QYD70363.1"/>
    <property type="molecule type" value="Genomic_DNA"/>
</dbReference>
<dbReference type="Gene3D" id="3.30.200.20">
    <property type="entry name" value="Phosphorylase Kinase, domain 1"/>
    <property type="match status" value="1"/>
</dbReference>
<sequence>MEFEAMSCDELSAYLCSVPSVYALLNEPGELDIAEVGDGNLNYVYFASNTKTPEKSVVVKQAPPFLRLVGKTWPLTRHRMEREVAALRRFGALCPQHVPRVYHADNERFLMVMQRLSSHRILRQGLMDGIVYPKLAGHLSTYLAHTLFFGSDLYLAPDVKKQAVSAAINSELCKITEDLVFTYPFEDHASNVYSAAFPRAEIERLWKSPALRVAVGEMKWSFMNDAETLLHGDLHTGSIMVNQDETYVIDPEFAFYGPMGFDVGAVLANLLLAYFSRDWHDDGARTKTNAKSNAQTNAKANAEELAYRDWLLEQATQIWNGFANQFAALWREHESRRKSHFIGDDRGGACAEAFRARFMQRLFAASLGFAGCKMIRRIVGMAKVADVTSIADEALRATVEVRALRCAERLLVERHSIASIDDVITLARDIQATHYK</sequence>
<evidence type="ECO:0000256" key="2">
    <source>
        <dbReference type="ARBA" id="ARBA00011738"/>
    </source>
</evidence>
<proteinExistence type="inferred from homology"/>
<dbReference type="RefSeq" id="WP_219799678.1">
    <property type="nucleotide sequence ID" value="NZ_CP080095.1"/>
</dbReference>
<organism evidence="9 10">
    <name type="scientific">Paraburkholderia edwinii</name>
    <dbReference type="NCBI Taxonomy" id="2861782"/>
    <lineage>
        <taxon>Bacteria</taxon>
        <taxon>Pseudomonadati</taxon>
        <taxon>Pseudomonadota</taxon>
        <taxon>Betaproteobacteria</taxon>
        <taxon>Burkholderiales</taxon>
        <taxon>Burkholderiaceae</taxon>
        <taxon>Paraburkholderia</taxon>
    </lineage>
</organism>
<dbReference type="GO" id="GO:0046522">
    <property type="term" value="F:S-methyl-5-thioribose kinase activity"/>
    <property type="evidence" value="ECO:0007669"/>
    <property type="project" value="UniProtKB-EC"/>
</dbReference>
<evidence type="ECO:0000313" key="10">
    <source>
        <dbReference type="Proteomes" id="UP000826462"/>
    </source>
</evidence>
<accession>A0ABX8UMY0</accession>
<name>A0ABX8UMY0_9BURK</name>
<dbReference type="InterPro" id="IPR009212">
    <property type="entry name" value="Methylthioribose_kinase"/>
</dbReference>
<dbReference type="Pfam" id="PF01636">
    <property type="entry name" value="APH"/>
    <property type="match status" value="1"/>
</dbReference>
<evidence type="ECO:0000256" key="5">
    <source>
        <dbReference type="ARBA" id="ARBA00022741"/>
    </source>
</evidence>
<evidence type="ECO:0000256" key="3">
    <source>
        <dbReference type="ARBA" id="ARBA00012128"/>
    </source>
</evidence>
<protein>
    <recommendedName>
        <fullName evidence="3">S-methyl-5-thioribose kinase</fullName>
        <ecNumber evidence="3">2.7.1.100</ecNumber>
    </recommendedName>
</protein>
<dbReference type="Proteomes" id="UP000826462">
    <property type="component" value="Chromosome 1"/>
</dbReference>
<dbReference type="InterPro" id="IPR002575">
    <property type="entry name" value="Aminoglycoside_PTrfase"/>
</dbReference>
<keyword evidence="4 9" id="KW-0808">Transferase</keyword>
<evidence type="ECO:0000313" key="9">
    <source>
        <dbReference type="EMBL" id="QYD70363.1"/>
    </source>
</evidence>
<keyword evidence="5" id="KW-0547">Nucleotide-binding</keyword>
<keyword evidence="10" id="KW-1185">Reference proteome</keyword>
<dbReference type="InterPro" id="IPR011009">
    <property type="entry name" value="Kinase-like_dom_sf"/>
</dbReference>
<evidence type="ECO:0000259" key="8">
    <source>
        <dbReference type="Pfam" id="PF01636"/>
    </source>
</evidence>
<dbReference type="PANTHER" id="PTHR34273:SF2">
    <property type="entry name" value="METHYLTHIORIBOSE KINASE"/>
    <property type="match status" value="1"/>
</dbReference>
<gene>
    <name evidence="9" type="primary">mtnK</name>
    <name evidence="9" type="ORF">KZJ38_08765</name>
</gene>
<evidence type="ECO:0000256" key="7">
    <source>
        <dbReference type="ARBA" id="ARBA00022840"/>
    </source>
</evidence>
<evidence type="ECO:0000256" key="6">
    <source>
        <dbReference type="ARBA" id="ARBA00022777"/>
    </source>
</evidence>
<dbReference type="SUPFAM" id="SSF56112">
    <property type="entry name" value="Protein kinase-like (PK-like)"/>
    <property type="match status" value="1"/>
</dbReference>
<dbReference type="Gene3D" id="3.90.1200.10">
    <property type="match status" value="1"/>
</dbReference>
<keyword evidence="7" id="KW-0067">ATP-binding</keyword>
<reference evidence="9 10" key="1">
    <citation type="submission" date="2021-07" db="EMBL/GenBank/DDBJ databases">
        <title>Paraburkholderia edwinii protects Aspergillus sp. from phenazines by acting as a toxin sponge.</title>
        <authorList>
            <person name="Dahlstrom K.M."/>
            <person name="Newman D.K."/>
        </authorList>
    </citation>
    <scope>NUCLEOTIDE SEQUENCE [LARGE SCALE GENOMIC DNA]</scope>
    <source>
        <strain evidence="9 10">Pe01</strain>
    </source>
</reference>
<keyword evidence="6 9" id="KW-0418">Kinase</keyword>
<evidence type="ECO:0000256" key="1">
    <source>
        <dbReference type="ARBA" id="ARBA00010165"/>
    </source>
</evidence>
<feature type="domain" description="Aminoglycoside phosphotransferase" evidence="8">
    <location>
        <begin position="33"/>
        <end position="269"/>
    </location>
</feature>
<comment type="similarity">
    <text evidence="1">Belongs to the methylthioribose kinase family.</text>
</comment>
<dbReference type="PANTHER" id="PTHR34273">
    <property type="entry name" value="METHYLTHIORIBOSE KINASE"/>
    <property type="match status" value="1"/>
</dbReference>